<dbReference type="AlphaFoldDB" id="A0A1R0GMJ2"/>
<dbReference type="PANTHER" id="PTHR43708:SF5">
    <property type="entry name" value="CONSERVED EXPRESSED OXIDOREDUCTASE (EUROFUNG)-RELATED"/>
    <property type="match status" value="1"/>
</dbReference>
<dbReference type="Gene3D" id="3.30.360.10">
    <property type="entry name" value="Dihydrodipicolinate Reductase, domain 2"/>
    <property type="match status" value="1"/>
</dbReference>
<evidence type="ECO:0000259" key="3">
    <source>
        <dbReference type="Pfam" id="PF01408"/>
    </source>
</evidence>
<dbReference type="InterPro" id="IPR036291">
    <property type="entry name" value="NAD(P)-bd_dom_sf"/>
</dbReference>
<evidence type="ECO:0000256" key="2">
    <source>
        <dbReference type="ARBA" id="ARBA00023002"/>
    </source>
</evidence>
<accession>A0A1R0GMJ2</accession>
<protein>
    <submittedName>
        <fullName evidence="5">Putative oxidoreductase YdgJ</fullName>
    </submittedName>
</protein>
<dbReference type="GO" id="GO:0000166">
    <property type="term" value="F:nucleotide binding"/>
    <property type="evidence" value="ECO:0007669"/>
    <property type="project" value="InterPro"/>
</dbReference>
<dbReference type="Pfam" id="PF02894">
    <property type="entry name" value="GFO_IDH_MocA_C"/>
    <property type="match status" value="1"/>
</dbReference>
<dbReference type="InterPro" id="IPR051317">
    <property type="entry name" value="Gfo/Idh/MocA_oxidoreduct"/>
</dbReference>
<proteinExistence type="inferred from homology"/>
<evidence type="ECO:0000259" key="4">
    <source>
        <dbReference type="Pfam" id="PF02894"/>
    </source>
</evidence>
<dbReference type="GO" id="GO:0016491">
    <property type="term" value="F:oxidoreductase activity"/>
    <property type="evidence" value="ECO:0007669"/>
    <property type="project" value="UniProtKB-KW"/>
</dbReference>
<dbReference type="EMBL" id="LSSL01007220">
    <property type="protein sequence ID" value="OLY78102.1"/>
    <property type="molecule type" value="Genomic_DNA"/>
</dbReference>
<comment type="similarity">
    <text evidence="1">Belongs to the Gfo/Idh/MocA family.</text>
</comment>
<evidence type="ECO:0000313" key="5">
    <source>
        <dbReference type="EMBL" id="OLY78102.1"/>
    </source>
</evidence>
<reference evidence="5 6" key="1">
    <citation type="journal article" date="2016" name="Mol. Biol. Evol.">
        <title>Genome-Wide Survey of Gut Fungi (Harpellales) Reveals the First Horizontally Transferred Ubiquitin Gene from a Mosquito Host.</title>
        <authorList>
            <person name="Wang Y."/>
            <person name="White M.M."/>
            <person name="Kvist S."/>
            <person name="Moncalvo J.M."/>
        </authorList>
    </citation>
    <scope>NUCLEOTIDE SEQUENCE [LARGE SCALE GENOMIC DNA]</scope>
    <source>
        <strain evidence="5 6">ALG-7-W6</strain>
    </source>
</reference>
<gene>
    <name evidence="5" type="ORF">AYI68_g7857</name>
</gene>
<feature type="domain" description="Gfo/Idh/MocA-like oxidoreductase N-terminal" evidence="3">
    <location>
        <begin position="7"/>
        <end position="124"/>
    </location>
</feature>
<dbReference type="InterPro" id="IPR000683">
    <property type="entry name" value="Gfo/Idh/MocA-like_OxRdtase_N"/>
</dbReference>
<comment type="caution">
    <text evidence="5">The sequence shown here is derived from an EMBL/GenBank/DDBJ whole genome shotgun (WGS) entry which is preliminary data.</text>
</comment>
<organism evidence="5 6">
    <name type="scientific">Smittium mucronatum</name>
    <dbReference type="NCBI Taxonomy" id="133383"/>
    <lineage>
        <taxon>Eukaryota</taxon>
        <taxon>Fungi</taxon>
        <taxon>Fungi incertae sedis</taxon>
        <taxon>Zoopagomycota</taxon>
        <taxon>Kickxellomycotina</taxon>
        <taxon>Harpellomycetes</taxon>
        <taxon>Harpellales</taxon>
        <taxon>Legeriomycetaceae</taxon>
        <taxon>Smittium</taxon>
    </lineage>
</organism>
<dbReference type="PANTHER" id="PTHR43708">
    <property type="entry name" value="CONSERVED EXPRESSED OXIDOREDUCTASE (EUROFUNG)"/>
    <property type="match status" value="1"/>
</dbReference>
<dbReference type="Gene3D" id="3.40.50.720">
    <property type="entry name" value="NAD(P)-binding Rossmann-like Domain"/>
    <property type="match status" value="1"/>
</dbReference>
<dbReference type="STRING" id="133383.A0A1R0GMJ2"/>
<feature type="domain" description="Gfo/Idh/MocA-like oxidoreductase C-terminal" evidence="4">
    <location>
        <begin position="136"/>
        <end position="355"/>
    </location>
</feature>
<dbReference type="Pfam" id="PF01408">
    <property type="entry name" value="GFO_IDH_MocA"/>
    <property type="match status" value="1"/>
</dbReference>
<sequence>MDSGKVINVGVVGYGFSAKVFHIPLINCCPGMKLVSVLERSSEKSAADFPGIMVVKTIDEMLSSQILDLVVITSVNSTHYPYAMAAIKAGKNVIVEKPFTISHTEAAELAEAARKHNVVLSVYHNRRFDSDFLTIKKLIESKALGQVVEIETRFDRFRNYKKNPNAWRESKDEPGSGILFDLGPHLIDQIVCLFGTPETVFAQLSNQRLIENGPDDVFHLVLGYPKKNFTAIVGASMLARIKPPRFRIFGTNGSFVKYGLDVQEGQLIKKVFPGHAGYGVEDESIWGTLDTDYNGLHFSGKIESSKGDYLAYYENVRDSILGKAELLVSAEQAAVTVLIIEKAFESAKTNTVVTL</sequence>
<dbReference type="InterPro" id="IPR004104">
    <property type="entry name" value="Gfo/Idh/MocA-like_OxRdtase_C"/>
</dbReference>
<name>A0A1R0GMJ2_9FUNG</name>
<evidence type="ECO:0000313" key="6">
    <source>
        <dbReference type="Proteomes" id="UP000187455"/>
    </source>
</evidence>
<dbReference type="Proteomes" id="UP000187455">
    <property type="component" value="Unassembled WGS sequence"/>
</dbReference>
<keyword evidence="2" id="KW-0560">Oxidoreductase</keyword>
<evidence type="ECO:0000256" key="1">
    <source>
        <dbReference type="ARBA" id="ARBA00010928"/>
    </source>
</evidence>
<keyword evidence="6" id="KW-1185">Reference proteome</keyword>
<dbReference type="OrthoDB" id="64915at2759"/>
<dbReference type="SUPFAM" id="SSF51735">
    <property type="entry name" value="NAD(P)-binding Rossmann-fold domains"/>
    <property type="match status" value="1"/>
</dbReference>